<name>K1KI75_9BURK</name>
<gene>
    <name evidence="1" type="ORF">HMPREF9465_00937</name>
</gene>
<dbReference type="AlphaFoldDB" id="K1KI75"/>
<proteinExistence type="predicted"/>
<dbReference type="OrthoDB" id="9156570at2"/>
<dbReference type="HOGENOM" id="CLU_1824340_0_0_4"/>
<dbReference type="EMBL" id="ADMG01000024">
    <property type="protein sequence ID" value="EKB31459.1"/>
    <property type="molecule type" value="Genomic_DNA"/>
</dbReference>
<protein>
    <submittedName>
        <fullName evidence="1">Uncharacterized protein</fullName>
    </submittedName>
</protein>
<dbReference type="eggNOG" id="ENOG5033Q79">
    <property type="taxonomic scope" value="Bacteria"/>
</dbReference>
<evidence type="ECO:0000313" key="2">
    <source>
        <dbReference type="Proteomes" id="UP000005835"/>
    </source>
</evidence>
<organism evidence="1 2">
    <name type="scientific">Sutterella wadsworthensis 2_1_59BFAA</name>
    <dbReference type="NCBI Taxonomy" id="742823"/>
    <lineage>
        <taxon>Bacteria</taxon>
        <taxon>Pseudomonadati</taxon>
        <taxon>Pseudomonadota</taxon>
        <taxon>Betaproteobacteria</taxon>
        <taxon>Burkholderiales</taxon>
        <taxon>Sutterellaceae</taxon>
        <taxon>Sutterella</taxon>
    </lineage>
</organism>
<accession>K1KI75</accession>
<keyword evidence="2" id="KW-1185">Reference proteome</keyword>
<sequence length="141" mass="15353">MGLNLHAVVRGSINAIHPDEEVQLLHSTGSVPDENGFAAPQYERTMGVMAQVQSEGDAALFHADMAGANSIVRKFYLFAPKDFAKQTAGIFRPLSRAGDYILRKDGTVWAVDAVLENFSGVNWLSVRATLQLSPPQGIVWL</sequence>
<dbReference type="Proteomes" id="UP000005835">
    <property type="component" value="Unassembled WGS sequence"/>
</dbReference>
<reference evidence="1 2" key="1">
    <citation type="submission" date="2012-05" db="EMBL/GenBank/DDBJ databases">
        <title>The Genome Sequence of Sutterella wadsworthensis 2_1_59BFAA.</title>
        <authorList>
            <consortium name="The Broad Institute Genome Sequencing Platform"/>
            <person name="Earl A."/>
            <person name="Ward D."/>
            <person name="Feldgarden M."/>
            <person name="Gevers D."/>
            <person name="Daigneault M."/>
            <person name="Strauss J."/>
            <person name="Allen-Vercoe E."/>
            <person name="Walker B."/>
            <person name="Young S.K."/>
            <person name="Zeng Q."/>
            <person name="Gargeya S."/>
            <person name="Fitzgerald M."/>
            <person name="Haas B."/>
            <person name="Abouelleil A."/>
            <person name="Alvarado L."/>
            <person name="Arachchi H.M."/>
            <person name="Berlin A.M."/>
            <person name="Chapman S.B."/>
            <person name="Goldberg J."/>
            <person name="Griggs A."/>
            <person name="Gujja S."/>
            <person name="Hansen M."/>
            <person name="Howarth C."/>
            <person name="Imamovic A."/>
            <person name="Larimer J."/>
            <person name="McCowen C."/>
            <person name="Montmayeur A."/>
            <person name="Murphy C."/>
            <person name="Neiman D."/>
            <person name="Pearson M."/>
            <person name="Priest M."/>
            <person name="Roberts A."/>
            <person name="Saif S."/>
            <person name="Shea T."/>
            <person name="Sisk P."/>
            <person name="Sykes S."/>
            <person name="Wortman J."/>
            <person name="Nusbaum C."/>
            <person name="Birren B."/>
        </authorList>
    </citation>
    <scope>NUCLEOTIDE SEQUENCE [LARGE SCALE GENOMIC DNA]</scope>
    <source>
        <strain evidence="1 2">2_1_59BFAA</strain>
    </source>
</reference>
<dbReference type="STRING" id="742823.HMPREF9465_00937"/>
<evidence type="ECO:0000313" key="1">
    <source>
        <dbReference type="EMBL" id="EKB31459.1"/>
    </source>
</evidence>
<dbReference type="RefSeq" id="WP_005434628.1">
    <property type="nucleotide sequence ID" value="NZ_JH815515.1"/>
</dbReference>
<comment type="caution">
    <text evidence="1">The sequence shown here is derived from an EMBL/GenBank/DDBJ whole genome shotgun (WGS) entry which is preliminary data.</text>
</comment>